<feature type="domain" description="AB hydrolase-1" evidence="1">
    <location>
        <begin position="49"/>
        <end position="143"/>
    </location>
</feature>
<dbReference type="Pfam" id="PF00561">
    <property type="entry name" value="Abhydrolase_1"/>
    <property type="match status" value="1"/>
</dbReference>
<name>A0ABY5KNZ7_9CELL</name>
<keyword evidence="3" id="KW-1185">Reference proteome</keyword>
<proteinExistence type="predicted"/>
<keyword evidence="2" id="KW-0378">Hydrolase</keyword>
<organism evidence="2 3">
    <name type="scientific">Cellulomonas xiejunii</name>
    <dbReference type="NCBI Taxonomy" id="2968083"/>
    <lineage>
        <taxon>Bacteria</taxon>
        <taxon>Bacillati</taxon>
        <taxon>Actinomycetota</taxon>
        <taxon>Actinomycetes</taxon>
        <taxon>Micrococcales</taxon>
        <taxon>Cellulomonadaceae</taxon>
        <taxon>Cellulomonas</taxon>
    </lineage>
</organism>
<dbReference type="Proteomes" id="UP001316384">
    <property type="component" value="Chromosome"/>
</dbReference>
<dbReference type="SUPFAM" id="SSF53474">
    <property type="entry name" value="alpha/beta-Hydrolases"/>
    <property type="match status" value="1"/>
</dbReference>
<sequence length="291" mass="29994">MTDTATHRTLDVPGATIAYDVRGPLPTTDGQPPLVLIGQPMDATGFGTLASHFGDRTVVTYDPRGLGRSTRDDGQTVHDPRVQADDLHALVGALGAGPVDLFGSSGGAVTALAWVAAFPQDVRTLVAHEPPLIGVLDDADEARAAFARVDAAYQAHGWGAGMAAFIALTSWQGPFPAGFLTELPDPAQFGLPAQDDGSRDDPLLSGASGPVTAYAPDVAALRAASTRVVPAAGIESEGIITWRTTHALADLLGTQVAVFPSNHGGFLGDEYGMPGQPEAFAARLREVLAAG</sequence>
<dbReference type="Gene3D" id="3.40.50.1820">
    <property type="entry name" value="alpha/beta hydrolase"/>
    <property type="match status" value="1"/>
</dbReference>
<dbReference type="InterPro" id="IPR029058">
    <property type="entry name" value="AB_hydrolase_fold"/>
</dbReference>
<dbReference type="InterPro" id="IPR000073">
    <property type="entry name" value="AB_hydrolase_1"/>
</dbReference>
<dbReference type="RefSeq" id="WP_227577762.1">
    <property type="nucleotide sequence ID" value="NZ_CP101987.1"/>
</dbReference>
<protein>
    <submittedName>
        <fullName evidence="2">Alpha/beta hydrolase</fullName>
    </submittedName>
</protein>
<evidence type="ECO:0000313" key="2">
    <source>
        <dbReference type="EMBL" id="UUI72199.1"/>
    </source>
</evidence>
<dbReference type="GO" id="GO:0016787">
    <property type="term" value="F:hydrolase activity"/>
    <property type="evidence" value="ECO:0007669"/>
    <property type="project" value="UniProtKB-KW"/>
</dbReference>
<evidence type="ECO:0000313" key="3">
    <source>
        <dbReference type="Proteomes" id="UP001316384"/>
    </source>
</evidence>
<accession>A0ABY5KNZ7</accession>
<dbReference type="EMBL" id="CP101987">
    <property type="protein sequence ID" value="UUI72199.1"/>
    <property type="molecule type" value="Genomic_DNA"/>
</dbReference>
<gene>
    <name evidence="2" type="ORF">NP048_01650</name>
</gene>
<reference evidence="2 3" key="1">
    <citation type="submission" date="2022-07" db="EMBL/GenBank/DDBJ databases">
        <title>Novel species in genus cellulomonas.</title>
        <authorList>
            <person name="Ye L."/>
        </authorList>
    </citation>
    <scope>NUCLEOTIDE SEQUENCE [LARGE SCALE GENOMIC DNA]</scope>
    <source>
        <strain evidence="3">zg-B89</strain>
    </source>
</reference>
<evidence type="ECO:0000259" key="1">
    <source>
        <dbReference type="Pfam" id="PF00561"/>
    </source>
</evidence>